<protein>
    <submittedName>
        <fullName evidence="1">Unannotated protein</fullName>
    </submittedName>
</protein>
<sequence length="77" mass="8254">MSARNASISPARLVVGSFLRRRALLERSGGQVRRTRDALEDVEAVAHDGAAVRDAVDHRDAVMVAHAAVAGVHVDDR</sequence>
<gene>
    <name evidence="1" type="ORF">UFOPK2810_01246</name>
</gene>
<proteinExistence type="predicted"/>
<evidence type="ECO:0000313" key="1">
    <source>
        <dbReference type="EMBL" id="CAB4759137.1"/>
    </source>
</evidence>
<accession>A0A6J6UKT3</accession>
<name>A0A6J6UKT3_9ZZZZ</name>
<dbReference type="AlphaFoldDB" id="A0A6J6UKT3"/>
<organism evidence="1">
    <name type="scientific">freshwater metagenome</name>
    <dbReference type="NCBI Taxonomy" id="449393"/>
    <lineage>
        <taxon>unclassified sequences</taxon>
        <taxon>metagenomes</taxon>
        <taxon>ecological metagenomes</taxon>
    </lineage>
</organism>
<reference evidence="1" key="1">
    <citation type="submission" date="2020-05" db="EMBL/GenBank/DDBJ databases">
        <authorList>
            <person name="Chiriac C."/>
            <person name="Salcher M."/>
            <person name="Ghai R."/>
            <person name="Kavagutti S V."/>
        </authorList>
    </citation>
    <scope>NUCLEOTIDE SEQUENCE</scope>
</reference>
<dbReference type="EMBL" id="CAEZYZ010000223">
    <property type="protein sequence ID" value="CAB4759137.1"/>
    <property type="molecule type" value="Genomic_DNA"/>
</dbReference>